<dbReference type="EMBL" id="BTSY01000004">
    <property type="protein sequence ID" value="GMT24486.1"/>
    <property type="molecule type" value="Genomic_DNA"/>
</dbReference>
<dbReference type="CDD" id="cd18091">
    <property type="entry name" value="SpoU-like_TRM3-like"/>
    <property type="match status" value="1"/>
</dbReference>
<reference evidence="5" key="1">
    <citation type="submission" date="2023-10" db="EMBL/GenBank/DDBJ databases">
        <title>Genome assembly of Pristionchus species.</title>
        <authorList>
            <person name="Yoshida K."/>
            <person name="Sommer R.J."/>
        </authorList>
    </citation>
    <scope>NUCLEOTIDE SEQUENCE</scope>
    <source>
        <strain evidence="5">RS5133</strain>
    </source>
</reference>
<dbReference type="InterPro" id="IPR001537">
    <property type="entry name" value="SpoU_MeTrfase"/>
</dbReference>
<keyword evidence="2" id="KW-0808">Transferase</keyword>
<evidence type="ECO:0000256" key="3">
    <source>
        <dbReference type="SAM" id="MobiDB-lite"/>
    </source>
</evidence>
<dbReference type="InterPro" id="IPR045330">
    <property type="entry name" value="TRM3/TARBP1"/>
</dbReference>
<dbReference type="FunFam" id="3.40.1280.10:FF:000058">
    <property type="entry name" value="rRNA methylase, SpoU family protein"/>
    <property type="match status" value="1"/>
</dbReference>
<dbReference type="Gene3D" id="3.40.1280.10">
    <property type="match status" value="1"/>
</dbReference>
<dbReference type="Proteomes" id="UP001432322">
    <property type="component" value="Unassembled WGS sequence"/>
</dbReference>
<proteinExistence type="predicted"/>
<dbReference type="AlphaFoldDB" id="A0AAV5W153"/>
<evidence type="ECO:0000313" key="5">
    <source>
        <dbReference type="EMBL" id="GMT24486.1"/>
    </source>
</evidence>
<feature type="non-terminal residue" evidence="5">
    <location>
        <position position="1"/>
    </location>
</feature>
<feature type="domain" description="tRNA/rRNA methyltransferase SpoU type" evidence="4">
    <location>
        <begin position="1058"/>
        <end position="1199"/>
    </location>
</feature>
<accession>A0AAV5W153</accession>
<dbReference type="PANTHER" id="PTHR12029:SF11">
    <property type="entry name" value="METHYLTRANSFERASE TARBP1-RELATED"/>
    <property type="match status" value="1"/>
</dbReference>
<dbReference type="InterPro" id="IPR029026">
    <property type="entry name" value="tRNA_m1G_MTases_N"/>
</dbReference>
<evidence type="ECO:0000256" key="2">
    <source>
        <dbReference type="ARBA" id="ARBA00022679"/>
    </source>
</evidence>
<dbReference type="PANTHER" id="PTHR12029">
    <property type="entry name" value="RNA METHYLTRANSFERASE"/>
    <property type="match status" value="1"/>
</dbReference>
<keyword evidence="1" id="KW-0489">Methyltransferase</keyword>
<dbReference type="GO" id="GO:0016423">
    <property type="term" value="F:tRNA (guanine) methyltransferase activity"/>
    <property type="evidence" value="ECO:0007669"/>
    <property type="project" value="InterPro"/>
</dbReference>
<protein>
    <recommendedName>
        <fullName evidence="4">tRNA/rRNA methyltransferase SpoU type domain-containing protein</fullName>
    </recommendedName>
</protein>
<dbReference type="GO" id="GO:0030488">
    <property type="term" value="P:tRNA methylation"/>
    <property type="evidence" value="ECO:0007669"/>
    <property type="project" value="InterPro"/>
</dbReference>
<dbReference type="Pfam" id="PF00588">
    <property type="entry name" value="SpoU_methylase"/>
    <property type="match status" value="1"/>
</dbReference>
<evidence type="ECO:0000256" key="1">
    <source>
        <dbReference type="ARBA" id="ARBA00022603"/>
    </source>
</evidence>
<dbReference type="InterPro" id="IPR044748">
    <property type="entry name" value="Trm3/TARBP1_C"/>
</dbReference>
<feature type="region of interest" description="Disordered" evidence="3">
    <location>
        <begin position="1007"/>
        <end position="1049"/>
    </location>
</feature>
<sequence>ELDQVETSFDKALFLQRCSSCTIENAEKIVSELEDESIDALPVKLQCLSLVAERSSKKTHSRLHALTRKVLKATSLTRADRKAVVAVLDVAPLPVCNDDIKELIEALEEPQMHIVIPFLSRFPRIISMVEKGSLPFAWAEVVLVRALHHTNGWIRSWAIETTVEMDMKLMRDNYQILLVHILPALSASDLLWRLVDKEKLESFYERLTQIFVKIAEDEDIVEGFIRSLLSCLSSLTCPVSIVLLVRSLSTSIPSLPILDEEDHPVMRECMVRIATISQLSLRLTIFTKMLKTMARLYDTPSISASIDSSLLFFGGIVRLLSSSHRFTVMQQTIESFSQSFLDALTVRQSEVSSNQTENFGVEEWWLLSRGRSSTIDGGCSLSQLRPFSRVVAAASCLDSKDPTVVGSLIHLTSKLGDFEVKDRFPLMDSLISAFKHVGMERGKVMKGVERMMEKTNEQFLLSLSFVGRFVSESNSDDQLTDRLFHKFPLFEELPVVSSGCELTRKEKCVLREEAEMARLRLVTDRVIERFDPTDIASQVLARVYEASLYEHKEQLIILMTRLVDRLPSDSIDCELVEKMLRSAEDVMNEEKKSAKYLPALTRLLALSTKLLQRGVLIDQITSLYTRLIDAASLNTSIAVVLARSIHDGIERMPKEVTESEEMCSILTELAVFGPIPKKETVVMHRCLRMIDEERRGEKNEEEEELRVHESTGRTRLYALLSSLRVVDQRGETAAIGLIEAVRGQIAEADKSSSKSFGLSLAHRKKTRAVTLLLILSSRGVPKSISTTVFLSCVDWLLDPCQQFSIKLVVEWLVARLAEIDDDIRGKLMGLDAKMAETRIGSVSSWINILTLMARRTEKPSVLSSLLNLLLPWCTAQNFAVRCTAIAACRIIMERMSEDEPVYSLAKAVANFGGEPNGNSQKIVGNLMVDFYFATIDTARDLDLETACCILTTRTGLPLDETIPVELMEEIVARSEGPPLLRVRGESVAVKEAPSLVYNSLEKNQRCAPSFETEGTETRDEIETENGKAAGDNAATSSESTQKKIIPKEGERRREGRSIYVVASFIDKAANLGGLCRTSEIFCVDRLVVADAAIVSDSTFKALSMSAESWQKIEEVRTDALPAWVAEMRTRGYSIVAAEQASDSVPLHKYQFPEKTVLIMGDEKRGVPMSILRSVDSIVHIEQLGRVRSLNVHVTAALFIHKYAEQHLIIDE</sequence>
<dbReference type="InterPro" id="IPR016024">
    <property type="entry name" value="ARM-type_fold"/>
</dbReference>
<gene>
    <name evidence="5" type="ORF">PFISCL1PPCAC_15783</name>
</gene>
<dbReference type="SUPFAM" id="SSF75217">
    <property type="entry name" value="alpha/beta knot"/>
    <property type="match status" value="1"/>
</dbReference>
<evidence type="ECO:0000313" key="6">
    <source>
        <dbReference type="Proteomes" id="UP001432322"/>
    </source>
</evidence>
<evidence type="ECO:0000259" key="4">
    <source>
        <dbReference type="Pfam" id="PF00588"/>
    </source>
</evidence>
<dbReference type="SUPFAM" id="SSF48371">
    <property type="entry name" value="ARM repeat"/>
    <property type="match status" value="1"/>
</dbReference>
<comment type="caution">
    <text evidence="5">The sequence shown here is derived from an EMBL/GenBank/DDBJ whole genome shotgun (WGS) entry which is preliminary data.</text>
</comment>
<keyword evidence="6" id="KW-1185">Reference proteome</keyword>
<dbReference type="InterPro" id="IPR029028">
    <property type="entry name" value="Alpha/beta_knot_MTases"/>
</dbReference>
<organism evidence="5 6">
    <name type="scientific">Pristionchus fissidentatus</name>
    <dbReference type="NCBI Taxonomy" id="1538716"/>
    <lineage>
        <taxon>Eukaryota</taxon>
        <taxon>Metazoa</taxon>
        <taxon>Ecdysozoa</taxon>
        <taxon>Nematoda</taxon>
        <taxon>Chromadorea</taxon>
        <taxon>Rhabditida</taxon>
        <taxon>Rhabditina</taxon>
        <taxon>Diplogasteromorpha</taxon>
        <taxon>Diplogasteroidea</taxon>
        <taxon>Neodiplogasteridae</taxon>
        <taxon>Pristionchus</taxon>
    </lineage>
</organism>
<dbReference type="GO" id="GO:0003723">
    <property type="term" value="F:RNA binding"/>
    <property type="evidence" value="ECO:0007669"/>
    <property type="project" value="InterPro"/>
</dbReference>
<name>A0AAV5W153_9BILA</name>